<evidence type="ECO:0000259" key="6">
    <source>
        <dbReference type="Pfam" id="PF02776"/>
    </source>
</evidence>
<sequence length="541" mass="57959">MTERTGGEALVQGLLSHGIDTIFGLPGVQVDFFYNAVYDAGDQIRAIHSRHEQGAAYMALGYALASGKTGVYVVVPGPGFLNTTAALATAYATNAPVLCLAGQIHQDQLGRGYGMLHEIPDQLAVMRSLTKWTRRVETPGEIPRLLAEALSEMRSGRPRPVGLEAPLDVLADKAEFDDSPFPVTVRRPVVDSDAIEEAARLMGKARSPVIFVGGGAMEAGEEVRALAEALQAPVVASARGRGILSSRHPFSHTYGVGERLWEEADLVIAIGTRITKPLIQWKSQDDMALIRIDIAAEESELIVPADVTVAADSKEALGALLPALARYNRPRPSRAAEMVALRKEMEALFDSFQPQTDFVRSIRDTLPDDGIFVDEITQVGYASILAMPVYEPRTFITPNYQATLGWGLPTALGAKVAAPDRAVLSISGDGGFLFCVGELATAVQQGINTVSVVFNDGAYGNVRRMQKELYAGRTISSDLVNPDFVALAESFGASGVRVRSADSLRDALTDAYAADAPVVIEVPVGEMPGPWRGLYPAEVVI</sequence>
<dbReference type="InterPro" id="IPR012001">
    <property type="entry name" value="Thiamin_PyroP_enz_TPP-bd_dom"/>
</dbReference>
<evidence type="ECO:0000256" key="2">
    <source>
        <dbReference type="ARBA" id="ARBA00023052"/>
    </source>
</evidence>
<comment type="similarity">
    <text evidence="1 3">Belongs to the TPP enzyme family.</text>
</comment>
<dbReference type="GO" id="GO:0000287">
    <property type="term" value="F:magnesium ion binding"/>
    <property type="evidence" value="ECO:0007669"/>
    <property type="project" value="InterPro"/>
</dbReference>
<feature type="domain" description="Thiamine pyrophosphate enzyme central" evidence="4">
    <location>
        <begin position="195"/>
        <end position="320"/>
    </location>
</feature>
<feature type="domain" description="Thiamine pyrophosphate enzyme N-terminal TPP-binding" evidence="6">
    <location>
        <begin position="4"/>
        <end position="124"/>
    </location>
</feature>
<dbReference type="EMBL" id="VYDA01000444">
    <property type="protein sequence ID" value="MYH62508.1"/>
    <property type="molecule type" value="Genomic_DNA"/>
</dbReference>
<dbReference type="InterPro" id="IPR011766">
    <property type="entry name" value="TPP_enzyme_TPP-bd"/>
</dbReference>
<comment type="caution">
    <text evidence="7">The sequence shown here is derived from an EMBL/GenBank/DDBJ whole genome shotgun (WGS) entry which is preliminary data.</text>
</comment>
<dbReference type="InterPro" id="IPR029035">
    <property type="entry name" value="DHS-like_NAD/FAD-binding_dom"/>
</dbReference>
<name>A0A6B1G2H0_9CHLR</name>
<dbReference type="GO" id="GO:0005948">
    <property type="term" value="C:acetolactate synthase complex"/>
    <property type="evidence" value="ECO:0007669"/>
    <property type="project" value="TreeGrafter"/>
</dbReference>
<dbReference type="SUPFAM" id="SSF52467">
    <property type="entry name" value="DHS-like NAD/FAD-binding domain"/>
    <property type="match status" value="1"/>
</dbReference>
<dbReference type="InterPro" id="IPR012000">
    <property type="entry name" value="Thiamin_PyroP_enz_cen_dom"/>
</dbReference>
<evidence type="ECO:0000259" key="4">
    <source>
        <dbReference type="Pfam" id="PF00205"/>
    </source>
</evidence>
<dbReference type="InterPro" id="IPR029061">
    <property type="entry name" value="THDP-binding"/>
</dbReference>
<dbReference type="Pfam" id="PF02775">
    <property type="entry name" value="TPP_enzyme_C"/>
    <property type="match status" value="1"/>
</dbReference>
<evidence type="ECO:0000259" key="5">
    <source>
        <dbReference type="Pfam" id="PF02775"/>
    </source>
</evidence>
<dbReference type="CDD" id="cd07035">
    <property type="entry name" value="TPP_PYR_POX_like"/>
    <property type="match status" value="1"/>
</dbReference>
<dbReference type="GO" id="GO:0050660">
    <property type="term" value="F:flavin adenine dinucleotide binding"/>
    <property type="evidence" value="ECO:0007669"/>
    <property type="project" value="TreeGrafter"/>
</dbReference>
<organism evidence="7">
    <name type="scientific">Caldilineaceae bacterium SB0675_bin_29</name>
    <dbReference type="NCBI Taxonomy" id="2605266"/>
    <lineage>
        <taxon>Bacteria</taxon>
        <taxon>Bacillati</taxon>
        <taxon>Chloroflexota</taxon>
        <taxon>Caldilineae</taxon>
        <taxon>Caldilineales</taxon>
        <taxon>Caldilineaceae</taxon>
    </lineage>
</organism>
<dbReference type="PANTHER" id="PTHR18968:SF167">
    <property type="entry name" value="ACETOLACTATE SYNTHASE LARGE SUBUNIT ILVB2-RELATED"/>
    <property type="match status" value="1"/>
</dbReference>
<dbReference type="GO" id="GO:0030976">
    <property type="term" value="F:thiamine pyrophosphate binding"/>
    <property type="evidence" value="ECO:0007669"/>
    <property type="project" value="InterPro"/>
</dbReference>
<dbReference type="NCBIfam" id="NF006122">
    <property type="entry name" value="PRK08266.1"/>
    <property type="match status" value="1"/>
</dbReference>
<evidence type="ECO:0000256" key="3">
    <source>
        <dbReference type="RuleBase" id="RU362132"/>
    </source>
</evidence>
<evidence type="ECO:0000313" key="7">
    <source>
        <dbReference type="EMBL" id="MYH62508.1"/>
    </source>
</evidence>
<dbReference type="Gene3D" id="3.40.50.970">
    <property type="match status" value="2"/>
</dbReference>
<reference evidence="7" key="1">
    <citation type="submission" date="2019-09" db="EMBL/GenBank/DDBJ databases">
        <title>Characterisation of the sponge microbiome using genome-centric metagenomics.</title>
        <authorList>
            <person name="Engelberts J.P."/>
            <person name="Robbins S.J."/>
            <person name="De Goeij J.M."/>
            <person name="Aranda M."/>
            <person name="Bell S.C."/>
            <person name="Webster N.S."/>
        </authorList>
    </citation>
    <scope>NUCLEOTIDE SEQUENCE</scope>
    <source>
        <strain evidence="7">SB0675_bin_29</strain>
    </source>
</reference>
<evidence type="ECO:0000256" key="1">
    <source>
        <dbReference type="ARBA" id="ARBA00007812"/>
    </source>
</evidence>
<dbReference type="SUPFAM" id="SSF52518">
    <property type="entry name" value="Thiamin diphosphate-binding fold (THDP-binding)"/>
    <property type="match status" value="2"/>
</dbReference>
<proteinExistence type="inferred from homology"/>
<dbReference type="GO" id="GO:0003984">
    <property type="term" value="F:acetolactate synthase activity"/>
    <property type="evidence" value="ECO:0007669"/>
    <property type="project" value="TreeGrafter"/>
</dbReference>
<dbReference type="CDD" id="cd00568">
    <property type="entry name" value="TPP_enzymes"/>
    <property type="match status" value="1"/>
</dbReference>
<gene>
    <name evidence="7" type="ORF">F4148_12380</name>
</gene>
<dbReference type="GO" id="GO:0009097">
    <property type="term" value="P:isoleucine biosynthetic process"/>
    <property type="evidence" value="ECO:0007669"/>
    <property type="project" value="TreeGrafter"/>
</dbReference>
<dbReference type="InterPro" id="IPR045229">
    <property type="entry name" value="TPP_enz"/>
</dbReference>
<dbReference type="PROSITE" id="PS00187">
    <property type="entry name" value="TPP_ENZYMES"/>
    <property type="match status" value="1"/>
</dbReference>
<dbReference type="AlphaFoldDB" id="A0A6B1G2H0"/>
<dbReference type="InterPro" id="IPR000399">
    <property type="entry name" value="TPP-bd_CS"/>
</dbReference>
<dbReference type="GO" id="GO:0009099">
    <property type="term" value="P:L-valine biosynthetic process"/>
    <property type="evidence" value="ECO:0007669"/>
    <property type="project" value="TreeGrafter"/>
</dbReference>
<dbReference type="PANTHER" id="PTHR18968">
    <property type="entry name" value="THIAMINE PYROPHOSPHATE ENZYMES"/>
    <property type="match status" value="1"/>
</dbReference>
<dbReference type="Pfam" id="PF00205">
    <property type="entry name" value="TPP_enzyme_M"/>
    <property type="match status" value="1"/>
</dbReference>
<keyword evidence="2 3" id="KW-0786">Thiamine pyrophosphate</keyword>
<protein>
    <submittedName>
        <fullName evidence="7">Thiamine pyrophosphate-binding protein</fullName>
    </submittedName>
</protein>
<feature type="domain" description="Thiamine pyrophosphate enzyme TPP-binding" evidence="5">
    <location>
        <begin position="385"/>
        <end position="522"/>
    </location>
</feature>
<dbReference type="Gene3D" id="3.40.50.1220">
    <property type="entry name" value="TPP-binding domain"/>
    <property type="match status" value="1"/>
</dbReference>
<accession>A0A6B1G2H0</accession>
<dbReference type="Pfam" id="PF02776">
    <property type="entry name" value="TPP_enzyme_N"/>
    <property type="match status" value="1"/>
</dbReference>